<comment type="caution">
    <text evidence="1">The sequence shown here is derived from an EMBL/GenBank/DDBJ whole genome shotgun (WGS) entry which is preliminary data.</text>
</comment>
<protein>
    <submittedName>
        <fullName evidence="1">Uncharacterized protein</fullName>
    </submittedName>
</protein>
<sequence length="1219" mass="134927">MGADGDVDGPRKRRKLNPPETGPYVLRQLVDQIPVSAEGDQGAHITCVEYWNDNLYVGTSLGEVLHFVSLPGDGPNSDTTDPTLILASRLPVSASINTATPDVPVGVQRILVVPRANKACILCDGVVSFYSLPELSPAYGTTKVGNCSWIGGLDLNESAGDDEGGDPVVMIARQNNLMLVRMGEEPRRVKNIEFPGCLAGVRRDTIGCVADGFSYSLLDVERRQKIHLSKIRPSEEQEDPELQNIPKRPGISMHRHSASSNGNELLNENRIHGRSSSLNAVDAQFDTRRRSPESRALPRSLSRTPDPDARASPNRQLTTHGSSDTPSNGSTMPPLTQKALPRPPASELSTFKPHVVSPTPSEFLFVTGTEESGVGVGMFVNLDGEGTRGTIEFQTYPDAIVLDNDSDGTGSAANNDSEEGYILAVVDSNNGEELDKQIEAQRWDLNPGEGERHKSLLAIPLCESSPGPIGIHRTVSSTQVSFSRVGDIMRMVRLKLSSRPENADPRTKASIEQLQKEKELFESQEIDPSTIDQPSSGFQPEWEVQRSQEEAKLAMNLAHVNSGVLLWGGNCIWRVVRNPLALQLENSLQLAQPELDDGLQTTDLTAITQLLDEMATIIPKTENEFRGLNYVMQKASLVLFAHLISTDQAFHTTEMIKATELALINGGLDPRVLLLLIPLVKSEVLESSQGIWVNRGLAMVAEPLIETSENGDMNKKTFQDIDVRILMMTVRFLLSWQKKRGYGSIADEIYVFNSVDAALLHLLLELDSSHYRKANAPAASFARTELNRLVDNWKGDFERAIELLEDYRRLFVLSRLYQSQKMSKHVLGTWKRIIEGDTDAGGELSTPAAEIQVRKYLVKLRDSKVVEEYGAWLASRNPTLGIQVFADDTSRIKLDPVQVIPLLKENAPGAVQVYLEHLVFAKNCSQYADDLIGYYLDTVISVLENSPEARTSLAESYSTYRALRPPKPSYLGFISENAPPNNWWQSRLRLLQLLGGESRSQFTSTPTPRDLSYSITAVLNRIEPFQNELVSENIILGGRQGRHHEALHLLTHGLGDYDTAIRYCVYGGFSVSPTSTPPVTEESLKFRKDLFTRLLREFLEIPDSSDRIERTSDLLTRFAALYDVGDVLSVVPDDWTVDVLSGFLVRVLRDLLTEKREVKVQRALSAGLNLKVGVEMLEKGDKAGGGWVEEESGVRALNSGKSKDIKGKKRAIVDENERR</sequence>
<organism evidence="1">
    <name type="scientific">Ophidiomyces ophidiicola</name>
    <dbReference type="NCBI Taxonomy" id="1387563"/>
    <lineage>
        <taxon>Eukaryota</taxon>
        <taxon>Fungi</taxon>
        <taxon>Dikarya</taxon>
        <taxon>Ascomycota</taxon>
        <taxon>Pezizomycotina</taxon>
        <taxon>Eurotiomycetes</taxon>
        <taxon>Eurotiomycetidae</taxon>
        <taxon>Onygenales</taxon>
        <taxon>Onygenaceae</taxon>
        <taxon>Ophidiomyces</taxon>
    </lineage>
</organism>
<dbReference type="EMBL" id="JALBCA010000207">
    <property type="protein sequence ID" value="KAI2381404.1"/>
    <property type="molecule type" value="Genomic_DNA"/>
</dbReference>
<evidence type="ECO:0000313" key="1">
    <source>
        <dbReference type="EMBL" id="KAI2381404.1"/>
    </source>
</evidence>
<reference evidence="1" key="1">
    <citation type="journal article" date="2022" name="bioRxiv">
        <title>Population genetic analysis of Ophidiomyces ophidiicola, the causative agent of snake fungal disease, indicates recent introductions to the USA.</title>
        <authorList>
            <person name="Ladner J.T."/>
            <person name="Palmer J.M."/>
            <person name="Ettinger C.L."/>
            <person name="Stajich J.E."/>
            <person name="Farrell T.M."/>
            <person name="Glorioso B.M."/>
            <person name="Lawson B."/>
            <person name="Price S.J."/>
            <person name="Stengle A.G."/>
            <person name="Grear D.A."/>
            <person name="Lorch J.M."/>
        </authorList>
    </citation>
    <scope>NUCLEOTIDE SEQUENCE</scope>
    <source>
        <strain evidence="1">NWHC 24266-5</strain>
    </source>
</reference>
<name>A0ACB8UM14_9EURO</name>
<gene>
    <name evidence="1" type="ORF">LOY88_006766</name>
</gene>
<proteinExistence type="predicted"/>
<accession>A0ACB8UM14</accession>